<protein>
    <submittedName>
        <fullName evidence="1">Uncharacterized protein</fullName>
    </submittedName>
</protein>
<organism evidence="1 2">
    <name type="scientific">Staphylococcus pseudintermedius</name>
    <dbReference type="NCBI Taxonomy" id="283734"/>
    <lineage>
        <taxon>Bacteria</taxon>
        <taxon>Bacillati</taxon>
        <taxon>Bacillota</taxon>
        <taxon>Bacilli</taxon>
        <taxon>Bacillales</taxon>
        <taxon>Staphylococcaceae</taxon>
        <taxon>Staphylococcus</taxon>
        <taxon>Staphylococcus intermedius group</taxon>
    </lineage>
</organism>
<comment type="caution">
    <text evidence="1">The sequence shown here is derived from an EMBL/GenBank/DDBJ whole genome shotgun (WGS) entry which is preliminary data.</text>
</comment>
<accession>A0A1B1P130</accession>
<reference evidence="1 2" key="1">
    <citation type="journal article" date="2018" name="Vet. Microbiol.">
        <title>Clonal diversity and geographic distribution of methicillin-resistant Staphylococcus pseudintermedius from Australian animals: Discovery of novel sequence types.</title>
        <authorList>
            <person name="Worthing K.A."/>
            <person name="Abraham S."/>
            <person name="Coombs G.W."/>
            <person name="Pang S."/>
            <person name="Saputra S."/>
            <person name="Jordan D."/>
            <person name="Trott D.J."/>
            <person name="Norris J.M."/>
        </authorList>
    </citation>
    <scope>NUCLEOTIDE SEQUENCE [LARGE SCALE GENOMIC DNA]</scope>
    <source>
        <strain evidence="1 2">ST71 3</strain>
    </source>
</reference>
<dbReference type="RefSeq" id="WP_037543111.1">
    <property type="nucleotide sequence ID" value="NZ_BAAFHT010000016.1"/>
</dbReference>
<gene>
    <name evidence="1" type="ORF">DD924_10110</name>
</gene>
<evidence type="ECO:0000313" key="1">
    <source>
        <dbReference type="EMBL" id="PWZ98077.1"/>
    </source>
</evidence>
<dbReference type="Proteomes" id="UP000246351">
    <property type="component" value="Unassembled WGS sequence"/>
</dbReference>
<sequence>MIKNSFLKLLSFFIVIAIVVNLLVAFRIIAFEGRGFGIFAIINIIIVYFYFRFKNKEIEK</sequence>
<proteinExistence type="predicted"/>
<name>A0A1B1P130_STAPS</name>
<dbReference type="EMBL" id="QEIV01000955">
    <property type="protein sequence ID" value="PWZ98077.1"/>
    <property type="molecule type" value="Genomic_DNA"/>
</dbReference>
<dbReference type="AlphaFoldDB" id="A0A1B1P130"/>
<evidence type="ECO:0000313" key="2">
    <source>
        <dbReference type="Proteomes" id="UP000246351"/>
    </source>
</evidence>